<name>A0A2K8UB18_9GAMM</name>
<organism evidence="1 2">
    <name type="scientific">Candidatus Thiodictyon syntrophicum</name>
    <dbReference type="NCBI Taxonomy" id="1166950"/>
    <lineage>
        <taxon>Bacteria</taxon>
        <taxon>Pseudomonadati</taxon>
        <taxon>Pseudomonadota</taxon>
        <taxon>Gammaproteobacteria</taxon>
        <taxon>Chromatiales</taxon>
        <taxon>Chromatiaceae</taxon>
        <taxon>Thiodictyon</taxon>
    </lineage>
</organism>
<dbReference type="RefSeq" id="WP_100920486.1">
    <property type="nucleotide sequence ID" value="NZ_CP020370.1"/>
</dbReference>
<reference evidence="1 2" key="1">
    <citation type="submission" date="2017-03" db="EMBL/GenBank/DDBJ databases">
        <title>Complete genome sequence of Candidatus 'Thiodictyon syntrophicum' sp. nov. strain Cad16T, a photolithoautotroph purple sulfur bacterium isolated from an alpine meromictic lake.</title>
        <authorList>
            <person name="Luedin S.M."/>
            <person name="Pothier J.F."/>
            <person name="Danza F."/>
            <person name="Storelli N."/>
            <person name="Wittwer M."/>
            <person name="Tonolla M."/>
        </authorList>
    </citation>
    <scope>NUCLEOTIDE SEQUENCE [LARGE SCALE GENOMIC DNA]</scope>
    <source>
        <strain evidence="1 2">Cad16T</strain>
    </source>
</reference>
<dbReference type="AlphaFoldDB" id="A0A2K8UB18"/>
<evidence type="ECO:0000313" key="1">
    <source>
        <dbReference type="EMBL" id="AUB82778.1"/>
    </source>
</evidence>
<gene>
    <name evidence="1" type="ORF">THSYN_18760</name>
</gene>
<dbReference type="OrthoDB" id="194082at2"/>
<dbReference type="EMBL" id="CP020370">
    <property type="protein sequence ID" value="AUB82778.1"/>
    <property type="molecule type" value="Genomic_DNA"/>
</dbReference>
<dbReference type="Proteomes" id="UP000232638">
    <property type="component" value="Chromosome"/>
</dbReference>
<proteinExistence type="predicted"/>
<keyword evidence="2" id="KW-1185">Reference proteome</keyword>
<dbReference type="KEGG" id="tsy:THSYN_18760"/>
<protein>
    <submittedName>
        <fullName evidence="1">Uncharacterized protein</fullName>
    </submittedName>
</protein>
<evidence type="ECO:0000313" key="2">
    <source>
        <dbReference type="Proteomes" id="UP000232638"/>
    </source>
</evidence>
<accession>A0A2K8UB18</accession>
<sequence length="273" mass="28963">MSHQTPIPSGDHPEQTVFSIPATLFQACPDRRVILRTADPAAARTLLGPAVPSRVLFLQVTDLTADLGPLVHWGEGLAIDLLMADPATQLPLLYRCTGLLDRHPVRVTIALLPGVARAVKLAVSLGFAVRLAGHQASPAVVAELQEALAGYLYNPTVAQPVEPFHGLLLAFLHDTPVDLWALLERDQAEVLILDDQGQVAPDQGPACVTAWRAGLVAAGAECRDCPWLAPCGAYFKWPRSDADCTGVKSLFAELHAAAAELRAGLAAFAASRG</sequence>